<dbReference type="GO" id="GO:0005829">
    <property type="term" value="C:cytosol"/>
    <property type="evidence" value="ECO:0007669"/>
    <property type="project" value="TreeGrafter"/>
</dbReference>
<keyword evidence="1" id="KW-0479">Metal-binding</keyword>
<dbReference type="SUPFAM" id="SSF101908">
    <property type="entry name" value="Putative isomerase YbhE"/>
    <property type="match status" value="1"/>
</dbReference>
<evidence type="ECO:0000256" key="3">
    <source>
        <dbReference type="ARBA" id="ARBA00022833"/>
    </source>
</evidence>
<dbReference type="PROSITE" id="PS51157">
    <property type="entry name" value="ZF_UBR"/>
    <property type="match status" value="1"/>
</dbReference>
<evidence type="ECO:0000313" key="8">
    <source>
        <dbReference type="Proteomes" id="UP001151532"/>
    </source>
</evidence>
<dbReference type="SMART" id="SM00396">
    <property type="entry name" value="ZnF_UBR1"/>
    <property type="match status" value="1"/>
</dbReference>
<dbReference type="GO" id="GO:0008270">
    <property type="term" value="F:zinc ion binding"/>
    <property type="evidence" value="ECO:0007669"/>
    <property type="project" value="UniProtKB-KW"/>
</dbReference>
<evidence type="ECO:0000256" key="4">
    <source>
        <dbReference type="PROSITE-ProRule" id="PRU00508"/>
    </source>
</evidence>
<reference evidence="7" key="2">
    <citation type="journal article" date="2023" name="Int. J. Mol. Sci.">
        <title>De Novo Assembly and Annotation of 11 Diverse Shrub Willow (Salix) Genomes Reveals Novel Gene Organization in Sex-Linked Regions.</title>
        <authorList>
            <person name="Hyden B."/>
            <person name="Feng K."/>
            <person name="Yates T.B."/>
            <person name="Jawdy S."/>
            <person name="Cereghino C."/>
            <person name="Smart L.B."/>
            <person name="Muchero W."/>
        </authorList>
    </citation>
    <scope>NUCLEOTIDE SEQUENCE</scope>
    <source>
        <tissue evidence="7">Shoot tip</tissue>
    </source>
</reference>
<dbReference type="PANTHER" id="PTHR21725:SF1">
    <property type="entry name" value="E3 UBIQUITIN-PROTEIN LIGASE UBR4"/>
    <property type="match status" value="1"/>
</dbReference>
<dbReference type="SUPFAM" id="SSF57850">
    <property type="entry name" value="RING/U-box"/>
    <property type="match status" value="1"/>
</dbReference>
<evidence type="ECO:0000256" key="1">
    <source>
        <dbReference type="ARBA" id="ARBA00022723"/>
    </source>
</evidence>
<name>A0A9Q0ZHP3_SALPP</name>
<accession>A0A9Q0ZHP3</accession>
<reference evidence="7" key="1">
    <citation type="submission" date="2022-11" db="EMBL/GenBank/DDBJ databases">
        <authorList>
            <person name="Hyden B.L."/>
            <person name="Feng K."/>
            <person name="Yates T."/>
            <person name="Jawdy S."/>
            <person name="Smart L.B."/>
            <person name="Muchero W."/>
        </authorList>
    </citation>
    <scope>NUCLEOTIDE SEQUENCE</scope>
    <source>
        <tissue evidence="7">Shoot tip</tissue>
    </source>
</reference>
<keyword evidence="3" id="KW-0862">Zinc</keyword>
<gene>
    <name evidence="7" type="ORF">OIU79_002034</name>
</gene>
<dbReference type="EMBL" id="JAPFFK010000011">
    <property type="protein sequence ID" value="KAJ6734879.1"/>
    <property type="molecule type" value="Genomic_DNA"/>
</dbReference>
<evidence type="ECO:0000259" key="6">
    <source>
        <dbReference type="PROSITE" id="PS51157"/>
    </source>
</evidence>
<comment type="caution">
    <text evidence="7">The sequence shown here is derived from an EMBL/GenBank/DDBJ whole genome shotgun (WGS) entry which is preliminary data.</text>
</comment>
<dbReference type="InterPro" id="IPR003126">
    <property type="entry name" value="Znf_UBR"/>
</dbReference>
<keyword evidence="8" id="KW-1185">Reference proteome</keyword>
<dbReference type="Proteomes" id="UP001151532">
    <property type="component" value="Chromosome 17"/>
</dbReference>
<dbReference type="GO" id="GO:0009926">
    <property type="term" value="P:auxin polar transport"/>
    <property type="evidence" value="ECO:0007669"/>
    <property type="project" value="TreeGrafter"/>
</dbReference>
<proteinExistence type="predicted"/>
<dbReference type="PANTHER" id="PTHR21725">
    <property type="entry name" value="E3 UBIQUITIN-PROTEIN LIGASE UBR4"/>
    <property type="match status" value="1"/>
</dbReference>
<dbReference type="CDD" id="cd19681">
    <property type="entry name" value="UBR-box_BIG_like"/>
    <property type="match status" value="1"/>
</dbReference>
<sequence>MEAHDLSILHKSLFEDKLSATDLFVQKLRSDPSIKSALQRFYWILKRGVSLIDDDANNSERKLGFQLWTDSQIKSVVSLGIAIVSSSRSLSVEQAEPTVVAVVHQLVEFAVCYLEKAEFSGNDFSIQNTMAVLMELALVDGVDKVTYTLQSCSENSILELPMVSGDCRGMELDDHIKCSLQGVGCSIGEKPVDRLLMKLKSECLQPEWQASGISGHGQDLNNLIFLSQHWAVVHVDCVRRLMSCCHKLIELPDIPGEKIAGPDFCNGLSFGLRILKLLRNLIKHIPYIEYDASMLQEAASCADAFPKLFRLQFDFVNNHTAVEGNLESLILSLLEEFLHVVQVIFCNTSALQNIQACVVASILDNLDSSIWRDDKSATTTKPPLVYFSRTVLYVINLIQDIKRQAHQALDLNEFDTDIVGSSAEFLHDCPSCLAHFERVPLLKRFTAEELLRIIFSPSTQWIDNLMYLISFLHSEGVKLRPKVDRSHSSCSKTNCSIEVENVVCHEDEALFGNLFSEGGRSVGSVDGYEQPVVAINSFSSNCNMPMQAATETLSFLKDSVFFHAWSPSIFEDGCKRLQENHIDTLLSILYCQGCRFLEDNSSDSCANLHEQRKTRHIHELCFELLRNLLTHHSLSDSLEEYLVEQILKVENDAFAYNDQTLTLLAHTLFSRVSVAGSQLRTKLYEGFAGFIVDKAKIVCSKCPCLKELIGSLPSVFHVEILLMAFHLSSTGEKAAHANLIFSSLRAVDAPSVGFSSTQLSCWALLVSRLISLLHHMMFYPRNCPSSFLLDLRSKLREAPICGSLMPTRVNDQLLSWVSIAMKNILGACTEEEPSVSTLINQMVDISALPPSLCRDELAIESLCLSWNDIYATFSWVLGFWEGKRASSVEDLIIERYIFSLCSDIPAMSSAADDQLSLGSEPLAHDMSNMTYFFRFSRSLLGHCNDIGKGSNLPDDIIGILHEICALNISEEIKELGWDFLRTGSWLSLVLSLLNVGLCRYCMKIKVPGVAPFWIENTASDNQFVAVAEGLTSCLIEAGQVSMLVRMLSTLLNRYLQAYQKAFLAIIDNDQHDVKSFPSLLLLKHSSFDKCLQDEVFKNGTSFCNLDYVFDLLSKLDVVVDKRAPGIQCKVFWECMLHGFPSHLRTTSAVFLSCILSIRGIVFLLDKLFKVENLREKVSLETEVMRQILDTVMTIKFDRIFESLQGKCEDIVRNLGTGSELSDYTDLFLMKHMEGFLREIHGRGVSDSSIYEWIITKIINTADSLRKDPIKSVIFKFYLGAEDMPEMLKDFCGLQCGDLLVLIDSLDDCCSESVNGKVLSFFVDILSGDFCPDLKQKIRKKFFGMDLHDLSKWLEKRLLGCVVEASEGGNCAKGNSVTFRETTMSFILSLVSSPSEAHLVEHNHLFEAVLASLDTAFLLFDVHIAKSYFHFAVQLCRGEYSMKLLLKKTTMLIKKLAGDEHLFPGLKFLFGFLGSLLSDFGSTKSSLEKTLGKPVLGGSVGAGSVAFKQLGSRKNSDTLVLSANQEGGSSALECDANSVDDDEDDGTSDGEVASIDKDEEEDTNSERVLASKVCTFTSSGSNFMEQHWYFCYTCDLTGSKGCCSVCAKVCHRGHRVVYSRSSRFFCDCGAGGVRGSSCQCLKARKFTGSDSAPIRNTSNFQSFLPFTADADQLPESDSELDEDAAIDADNSLRLSIPIELQDRMPMLLEELDVEGQVLQICSSLLSSITSKRDPNLSIDKKVILGKDKVLSYGVELLQLKKAYKSGSLDLKIKADYSNAKDLRSHLASGSLFKSLLSVNNRGRLAVGEGDKVAIFDAGQLIGQATTAPVTADKTNVKPLSRNVVRFEIVHLSFNSVVENYLAVAGYEDCHVLTLNPRGEVTDRLAIELALQGAYIRRVDWVPGSQVKLMVVTNRFIKIYDLAQDNISPVHYFTLPNDMIVDATLIMASQGRMFLIVLSEQGSLFRLQLSVEGNVGATPLKEIIAIQDREINAKGSSLYFSSTYKLLMLSYQDGTTLMGRLSPDATSLTEISFVYEDEQDGRKRPAGLHRWKELLVGSGLFVCFSSMKSNAALAVSLGLHELHSQNMRHTVGATSLLVGLTAYKPLSKDKVHCLILHDDGSLQIYSHVPAGADTTASVTAEKVKKLGSGILNKAYAGVKPEFPLDFFEKTVCITADVKLGGDAIRNGDAEAAKHTLASEDGFLESPSPAGFKISVSNSNPDIVMVGFRVNVGNTSASHIPSDITIFQRAIKLDEGMRSWYDIPFTVAESLLADEEFMISVGPTFNGTALPRIDSLEVYGRAKDEFGWKEKMDAVLDMEARVLGSNSLLAGSGKKCRSLQSTSVQEQAVSDGLKFLSRLYSLRRSQEDEVKLDLSELKCKLLLETIFESDREPMLQAAACCVLQAVFPKNERYYQVKDAMRLHGVVKSTSALSSRLGVGGNTGGWIIEEFTAQMRAVSKIALHRRSNLALFLEMNGSEVVDGLMQVLWGILDLEQPDTPTLNNIVISSVELIYCYAECLTLHGKDTTGRSVAPAVLLLKKLLFSPNEAVQASSSLAISSRLLQVPFPKQTMLATDDVVDSMVSASGQAETVGGNAQVMIEEDSITSSVQYCCDGCSTVPILRRRWHCTVSSTDVTKQNTTPSIHVLEPNESGDFSASVTDTVSISASKRAVNSLLLSELLEQLKGWMETTSGVRAIPIMQLFYRLSSAAGGPFVNSSKPETLDFEKLIEWFLDEIDLNKPFVARTSFLFWRDCNPCLHVLHLDAPELAPAWE</sequence>
<dbReference type="InterPro" id="IPR045189">
    <property type="entry name" value="UBR4-like"/>
</dbReference>
<feature type="domain" description="UBR-type" evidence="6">
    <location>
        <begin position="1571"/>
        <end position="1642"/>
    </location>
</feature>
<protein>
    <submittedName>
        <fullName evidence="7">E3 UBIQUITIN-PROTEIN LIGASE UBR4</fullName>
    </submittedName>
</protein>
<organism evidence="7 8">
    <name type="scientific">Salix purpurea</name>
    <name type="common">Purple osier willow</name>
    <dbReference type="NCBI Taxonomy" id="77065"/>
    <lineage>
        <taxon>Eukaryota</taxon>
        <taxon>Viridiplantae</taxon>
        <taxon>Streptophyta</taxon>
        <taxon>Embryophyta</taxon>
        <taxon>Tracheophyta</taxon>
        <taxon>Spermatophyta</taxon>
        <taxon>Magnoliopsida</taxon>
        <taxon>eudicotyledons</taxon>
        <taxon>Gunneridae</taxon>
        <taxon>Pentapetalae</taxon>
        <taxon>rosids</taxon>
        <taxon>fabids</taxon>
        <taxon>Malpighiales</taxon>
        <taxon>Salicaceae</taxon>
        <taxon>Saliceae</taxon>
        <taxon>Salix</taxon>
    </lineage>
</organism>
<evidence type="ECO:0000256" key="2">
    <source>
        <dbReference type="ARBA" id="ARBA00022771"/>
    </source>
</evidence>
<feature type="zinc finger region" description="UBR-type" evidence="4">
    <location>
        <begin position="1571"/>
        <end position="1642"/>
    </location>
</feature>
<dbReference type="GO" id="GO:0009506">
    <property type="term" value="C:plasmodesma"/>
    <property type="evidence" value="ECO:0007669"/>
    <property type="project" value="TreeGrafter"/>
</dbReference>
<evidence type="ECO:0000313" key="7">
    <source>
        <dbReference type="EMBL" id="KAJ6734879.1"/>
    </source>
</evidence>
<evidence type="ECO:0000256" key="5">
    <source>
        <dbReference type="SAM" id="MobiDB-lite"/>
    </source>
</evidence>
<keyword evidence="2" id="KW-0863">Zinc-finger</keyword>
<dbReference type="OrthoDB" id="30336at2759"/>
<feature type="region of interest" description="Disordered" evidence="5">
    <location>
        <begin position="1529"/>
        <end position="1562"/>
    </location>
</feature>
<feature type="compositionally biased region" description="Acidic residues" evidence="5">
    <location>
        <begin position="1537"/>
        <end position="1547"/>
    </location>
</feature>